<dbReference type="EMBL" id="AZMM01018319">
    <property type="protein sequence ID" value="ETJ21699.1"/>
    <property type="molecule type" value="Genomic_DNA"/>
</dbReference>
<gene>
    <name evidence="2" type="ORF">Q604_UNBC18319G0002</name>
</gene>
<dbReference type="InterPro" id="IPR001173">
    <property type="entry name" value="Glyco_trans_2-like"/>
</dbReference>
<dbReference type="PANTHER" id="PTHR22916:SF3">
    <property type="entry name" value="UDP-GLCNAC:BETAGAL BETA-1,3-N-ACETYLGLUCOSAMINYLTRANSFERASE-LIKE PROTEIN 1"/>
    <property type="match status" value="1"/>
</dbReference>
<evidence type="ECO:0000259" key="1">
    <source>
        <dbReference type="Pfam" id="PF00535"/>
    </source>
</evidence>
<dbReference type="Gene3D" id="3.40.50.12580">
    <property type="match status" value="1"/>
</dbReference>
<reference evidence="2" key="1">
    <citation type="submission" date="2013-12" db="EMBL/GenBank/DDBJ databases">
        <title>A Varibaculum cambriense genome reconstructed from a premature infant gut community with otherwise low bacterial novelty that shifts toward anaerobic metabolism during the third week of life.</title>
        <authorList>
            <person name="Brown C.T."/>
            <person name="Sharon I."/>
            <person name="Thomas B.C."/>
            <person name="Castelle C.J."/>
            <person name="Morowitz M.J."/>
            <person name="Banfield J.F."/>
        </authorList>
    </citation>
    <scope>NUCLEOTIDE SEQUENCE</scope>
</reference>
<dbReference type="CDD" id="cd00761">
    <property type="entry name" value="Glyco_tranf_GTA_type"/>
    <property type="match status" value="1"/>
</dbReference>
<dbReference type="Pfam" id="PF00535">
    <property type="entry name" value="Glycos_transf_2"/>
    <property type="match status" value="1"/>
</dbReference>
<dbReference type="Pfam" id="PF04464">
    <property type="entry name" value="Glyphos_transf"/>
    <property type="match status" value="1"/>
</dbReference>
<dbReference type="InterPro" id="IPR029044">
    <property type="entry name" value="Nucleotide-diphossugar_trans"/>
</dbReference>
<accession>W1WYZ4</accession>
<sequence>MNLENQYKYKFSIVTAVYNVEKYLEEAILSVVNQDIGFEENVQLILVNDGSPDDSGSICKKYNELYPNNIVYIKKDNGGVSSARNEGMKYIKGKYMNFLDSDDKLEVNALSKVYDFFEEIYEYTDVVSIPVYFFEAKEGGHLLNYKYNKTRQINLIKEYKNVQMFVNSTFIKSEFKDEFNFNTKMKYAEDAELVNKILLNKETMGVVRGTNYWYRFRDDASSAVQMANQKKEWYIDNLKNFSLGIIKYCIKNKGYVPKFIQYLVMYDLQWRFKLNKINENILNESEKEEFISLIKEVLTYIDNKIIIEQRSISAAHKLYILKLKNEENFNLKLISSPHNIEIMLDENYIDSVCNENIRVDLIDVKDGYLCIEGAIGKIIPEEKYEIAIYINDKEFSTEITDRSINNEHSLNTVIKEVQGFKCRIPIDLNSKEQIVKIYLKVKDSLIRTNLTLGKFVMINKDLSNSYFATETHRVVFKYNSFILLRNSLKVNFGREFRLLTELLKKKQRKIVCIRILYFLAKLISKKKVWLFMDRTDKADDNAEHLYKYSLKQKDNVKKYYVIKKDSPDFERIKSYGNVVAYQSMKHKWLILNSEMIISSHIEDSIRVPFRGNGIYLRELLKYKFVFLQHGIIMNNLSTWLNKYNKNIDLFVTTVNKEYESILTEDYGYDESVVKLTGLPRYDNLEDKSQKQILIMPTWRSNTVNEFDQTKGIRTYNEKFKESEYFKTYNNLINNRELIDMCKKHGYKVVFCPHPAIHQQVEDFTKNDYVKICDYNESYQKLFNESSVLITDYSSINFDFAYLKKPILYYQFDRHTFYSGQIYTSGYFDYDTMAFGDICFEEKDLLLKISNLVNNNAEMSDKYKARVDSFYRYTDKSNCKRVYDEICRLESERK</sequence>
<feature type="domain" description="Glycosyltransferase 2-like" evidence="1">
    <location>
        <begin position="12"/>
        <end position="167"/>
    </location>
</feature>
<dbReference type="SUPFAM" id="SSF53756">
    <property type="entry name" value="UDP-Glycosyltransferase/glycogen phosphorylase"/>
    <property type="match status" value="1"/>
</dbReference>
<dbReference type="GO" id="GO:0047355">
    <property type="term" value="F:CDP-glycerol glycerophosphotransferase activity"/>
    <property type="evidence" value="ECO:0007669"/>
    <property type="project" value="InterPro"/>
</dbReference>
<dbReference type="SUPFAM" id="SSF53448">
    <property type="entry name" value="Nucleotide-diphospho-sugar transferases"/>
    <property type="match status" value="1"/>
</dbReference>
<dbReference type="AlphaFoldDB" id="W1WYZ4"/>
<dbReference type="InterPro" id="IPR043148">
    <property type="entry name" value="TagF_C"/>
</dbReference>
<dbReference type="GO" id="GO:0016020">
    <property type="term" value="C:membrane"/>
    <property type="evidence" value="ECO:0007669"/>
    <property type="project" value="InterPro"/>
</dbReference>
<dbReference type="Gene3D" id="3.90.550.10">
    <property type="entry name" value="Spore Coat Polysaccharide Biosynthesis Protein SpsA, Chain A"/>
    <property type="match status" value="1"/>
</dbReference>
<dbReference type="InterPro" id="IPR007554">
    <property type="entry name" value="Glycerophosphate_synth"/>
</dbReference>
<proteinExistence type="predicted"/>
<comment type="caution">
    <text evidence="2">The sequence shown here is derived from an EMBL/GenBank/DDBJ whole genome shotgun (WGS) entry which is preliminary data.</text>
</comment>
<protein>
    <submittedName>
        <fullName evidence="2">GgnB protein</fullName>
    </submittedName>
</protein>
<dbReference type="PANTHER" id="PTHR22916">
    <property type="entry name" value="GLYCOSYLTRANSFERASE"/>
    <property type="match status" value="1"/>
</dbReference>
<name>W1WYZ4_9ZZZZ</name>
<evidence type="ECO:0000313" key="2">
    <source>
        <dbReference type="EMBL" id="ETJ21699.1"/>
    </source>
</evidence>
<organism evidence="2">
    <name type="scientific">human gut metagenome</name>
    <dbReference type="NCBI Taxonomy" id="408170"/>
    <lineage>
        <taxon>unclassified sequences</taxon>
        <taxon>metagenomes</taxon>
        <taxon>organismal metagenomes</taxon>
    </lineage>
</organism>
<dbReference type="GO" id="GO:0016758">
    <property type="term" value="F:hexosyltransferase activity"/>
    <property type="evidence" value="ECO:0007669"/>
    <property type="project" value="UniProtKB-ARBA"/>
</dbReference>